<dbReference type="RefSeq" id="XP_062647166.1">
    <property type="nucleotide sequence ID" value="XM_062794724.1"/>
</dbReference>
<sequence length="633" mass="71282">MVTVNSDYYPSGLRPWEGSRLGLDIEHLNTIQVPEARSSPPLTVARALREHCNIPFESFFLATHLGGGKFAYFTGPQPILEEDIRKIFRREKFLQFQSRTLSRESLSQTYEDDYGLDGGHPGRTSTPSSGPWQVEARGRKRPRRQGALRRDQEDDVPPVIGNTKRALVIGDSNEVLKFYDHRFRCIQQSACKEIAKAFVKVIAPKKQANNPYTKRDASAPDWWPKPSGPGEKGKVRHIEPDHQLKSERITVLKHILRMIIDPATRTPSVQKLGDITVAKLESAAMEALSNFFGDTSKPKNAKKKPILKELFKVAKMEEKYMRNEIDGTTQVPVTYDDMVMDYCFDEDEVDDEEEEAAATEIDRPRADSVTPSQVKMSPTRAVSLPLLPSLSPTSNAVHAMAAQFQAAPFLHELPLRSSQYGPPGIMPSDLQDHYAYPAAMQMHDMLAEPHAHPDTGRRSSLFPPPTEFTTGPSPSTMYHHPGVWSQSSSPQCTPTTTTSSTTTTTTPDTSSPLYAYAPAQRAGHHHHQQHGQHHHYHHHQQQQQQQQQQHQEHQQTVQGLPLPLPLPMSAGIPAQYQHQHQHQHQNQQHPTSAAYAAGGQYSQGYDQHHHHHYHSHHQVKSESMHLALQTHQA</sequence>
<evidence type="ECO:0000256" key="1">
    <source>
        <dbReference type="SAM" id="MobiDB-lite"/>
    </source>
</evidence>
<dbReference type="InterPro" id="IPR047092">
    <property type="entry name" value="AFUB_07903/YDR124W-like_hel"/>
</dbReference>
<dbReference type="GeneID" id="87831493"/>
<reference evidence="3" key="2">
    <citation type="submission" date="2023-05" db="EMBL/GenBank/DDBJ databases">
        <authorList>
            <consortium name="Lawrence Berkeley National Laboratory"/>
            <person name="Steindorff A."/>
            <person name="Hensen N."/>
            <person name="Bonometti L."/>
            <person name="Westerberg I."/>
            <person name="Brannstrom I.O."/>
            <person name="Guillou S."/>
            <person name="Cros-Aarteil S."/>
            <person name="Calhoun S."/>
            <person name="Haridas S."/>
            <person name="Kuo A."/>
            <person name="Mondo S."/>
            <person name="Pangilinan J."/>
            <person name="Riley R."/>
            <person name="Labutti K."/>
            <person name="Andreopoulos B."/>
            <person name="Lipzen A."/>
            <person name="Chen C."/>
            <person name="Yanf M."/>
            <person name="Daum C."/>
            <person name="Ng V."/>
            <person name="Clum A."/>
            <person name="Ohm R."/>
            <person name="Martin F."/>
            <person name="Silar P."/>
            <person name="Natvig D."/>
            <person name="Lalanne C."/>
            <person name="Gautier V."/>
            <person name="Ament-Velasquez S.L."/>
            <person name="Kruys A."/>
            <person name="Hutchinson M.I."/>
            <person name="Powell A.J."/>
            <person name="Barry K."/>
            <person name="Miller A.N."/>
            <person name="Grigoriev I.V."/>
            <person name="Debuchy R."/>
            <person name="Gladieux P."/>
            <person name="Thoren M.H."/>
            <person name="Johannesson H."/>
        </authorList>
    </citation>
    <scope>NUCLEOTIDE SEQUENCE</scope>
    <source>
        <strain evidence="3">CBS 731.68</strain>
    </source>
</reference>
<dbReference type="EMBL" id="MU853229">
    <property type="protein sequence ID" value="KAK4123395.1"/>
    <property type="molecule type" value="Genomic_DNA"/>
</dbReference>
<dbReference type="PANTHER" id="PTHR36102:SF1">
    <property type="entry name" value="YDR124W-LIKE HELICAL BUNDLE DOMAIN-CONTAINING PROTEIN"/>
    <property type="match status" value="1"/>
</dbReference>
<feature type="region of interest" description="Disordered" evidence="1">
    <location>
        <begin position="352"/>
        <end position="377"/>
    </location>
</feature>
<dbReference type="Proteomes" id="UP001302602">
    <property type="component" value="Unassembled WGS sequence"/>
</dbReference>
<evidence type="ECO:0000313" key="3">
    <source>
        <dbReference type="EMBL" id="KAK4123395.1"/>
    </source>
</evidence>
<proteinExistence type="predicted"/>
<feature type="region of interest" description="Disordered" evidence="1">
    <location>
        <begin position="210"/>
        <end position="235"/>
    </location>
</feature>
<dbReference type="Pfam" id="PF11001">
    <property type="entry name" value="AFUB_07903_YDR124W_hel"/>
    <property type="match status" value="1"/>
</dbReference>
<gene>
    <name evidence="3" type="ORF">N657DRAFT_656640</name>
</gene>
<feature type="compositionally biased region" description="Basic residues" evidence="1">
    <location>
        <begin position="522"/>
        <end position="540"/>
    </location>
</feature>
<feature type="compositionally biased region" description="Low complexity" evidence="1">
    <location>
        <begin position="485"/>
        <end position="512"/>
    </location>
</feature>
<feature type="region of interest" description="Disordered" evidence="1">
    <location>
        <begin position="110"/>
        <end position="159"/>
    </location>
</feature>
<keyword evidence="4" id="KW-1185">Reference proteome</keyword>
<accession>A0AAN6Z2P2</accession>
<name>A0AAN6Z2P2_9PEZI</name>
<evidence type="ECO:0000259" key="2">
    <source>
        <dbReference type="Pfam" id="PF11001"/>
    </source>
</evidence>
<reference evidence="3" key="1">
    <citation type="journal article" date="2023" name="Mol. Phylogenet. Evol.">
        <title>Genome-scale phylogeny and comparative genomics of the fungal order Sordariales.</title>
        <authorList>
            <person name="Hensen N."/>
            <person name="Bonometti L."/>
            <person name="Westerberg I."/>
            <person name="Brannstrom I.O."/>
            <person name="Guillou S."/>
            <person name="Cros-Aarteil S."/>
            <person name="Calhoun S."/>
            <person name="Haridas S."/>
            <person name="Kuo A."/>
            <person name="Mondo S."/>
            <person name="Pangilinan J."/>
            <person name="Riley R."/>
            <person name="LaButti K."/>
            <person name="Andreopoulos B."/>
            <person name="Lipzen A."/>
            <person name="Chen C."/>
            <person name="Yan M."/>
            <person name="Daum C."/>
            <person name="Ng V."/>
            <person name="Clum A."/>
            <person name="Steindorff A."/>
            <person name="Ohm R.A."/>
            <person name="Martin F."/>
            <person name="Silar P."/>
            <person name="Natvig D.O."/>
            <person name="Lalanne C."/>
            <person name="Gautier V."/>
            <person name="Ament-Velasquez S.L."/>
            <person name="Kruys A."/>
            <person name="Hutchinson M.I."/>
            <person name="Powell A.J."/>
            <person name="Barry K."/>
            <person name="Miller A.N."/>
            <person name="Grigoriev I.V."/>
            <person name="Debuchy R."/>
            <person name="Gladieux P."/>
            <person name="Hiltunen Thoren M."/>
            <person name="Johannesson H."/>
        </authorList>
    </citation>
    <scope>NUCLEOTIDE SEQUENCE</scope>
    <source>
        <strain evidence="3">CBS 731.68</strain>
    </source>
</reference>
<dbReference type="PANTHER" id="PTHR36102">
    <property type="entry name" value="CHROMOSOME 10, WHOLE GENOME SHOTGUN SEQUENCE"/>
    <property type="match status" value="1"/>
</dbReference>
<evidence type="ECO:0000313" key="4">
    <source>
        <dbReference type="Proteomes" id="UP001302602"/>
    </source>
</evidence>
<protein>
    <recommendedName>
        <fullName evidence="2">Subtelomeric hrmA-associated cluster protein AFUB-079030/YDR124W-like helical bundle domain-containing protein</fullName>
    </recommendedName>
</protein>
<feature type="domain" description="Subtelomeric hrmA-associated cluster protein AFUB-079030/YDR124W-like helical bundle" evidence="2">
    <location>
        <begin position="169"/>
        <end position="316"/>
    </location>
</feature>
<feature type="compositionally biased region" description="Polar residues" evidence="1">
    <location>
        <begin position="467"/>
        <end position="476"/>
    </location>
</feature>
<dbReference type="InterPro" id="IPR021264">
    <property type="entry name" value="AFUB_079030/YDR124W-like"/>
</dbReference>
<comment type="caution">
    <text evidence="3">The sequence shown here is derived from an EMBL/GenBank/DDBJ whole genome shotgun (WGS) entry which is preliminary data.</text>
</comment>
<feature type="compositionally biased region" description="Basic residues" evidence="1">
    <location>
        <begin position="138"/>
        <end position="147"/>
    </location>
</feature>
<organism evidence="3 4">
    <name type="scientific">Parathielavia appendiculata</name>
    <dbReference type="NCBI Taxonomy" id="2587402"/>
    <lineage>
        <taxon>Eukaryota</taxon>
        <taxon>Fungi</taxon>
        <taxon>Dikarya</taxon>
        <taxon>Ascomycota</taxon>
        <taxon>Pezizomycotina</taxon>
        <taxon>Sordariomycetes</taxon>
        <taxon>Sordariomycetidae</taxon>
        <taxon>Sordariales</taxon>
        <taxon>Chaetomiaceae</taxon>
        <taxon>Parathielavia</taxon>
    </lineage>
</organism>
<dbReference type="AlphaFoldDB" id="A0AAN6Z2P2"/>
<feature type="region of interest" description="Disordered" evidence="1">
    <location>
        <begin position="449"/>
        <end position="592"/>
    </location>
</feature>